<evidence type="ECO:0000259" key="2">
    <source>
        <dbReference type="Pfam" id="PF08427"/>
    </source>
</evidence>
<dbReference type="InParanoid" id="G3AHI3"/>
<evidence type="ECO:0000313" key="3">
    <source>
        <dbReference type="EMBL" id="EGW34147.1"/>
    </source>
</evidence>
<reference evidence="3 4" key="1">
    <citation type="journal article" date="2011" name="Proc. Natl. Acad. Sci. U.S.A.">
        <title>Comparative genomics of xylose-fermenting fungi for enhanced biofuel production.</title>
        <authorList>
            <person name="Wohlbach D.J."/>
            <person name="Kuo A."/>
            <person name="Sato T.K."/>
            <person name="Potts K.M."/>
            <person name="Salamov A.A."/>
            <person name="LaButti K.M."/>
            <person name="Sun H."/>
            <person name="Clum A."/>
            <person name="Pangilinan J.L."/>
            <person name="Lindquist E.A."/>
            <person name="Lucas S."/>
            <person name="Lapidus A."/>
            <person name="Jin M."/>
            <person name="Gunawan C."/>
            <person name="Balan V."/>
            <person name="Dale B.E."/>
            <person name="Jeffries T.W."/>
            <person name="Zinkel R."/>
            <person name="Barry K.W."/>
            <person name="Grigoriev I.V."/>
            <person name="Gasch A.P."/>
        </authorList>
    </citation>
    <scope>NUCLEOTIDE SEQUENCE [LARGE SCALE GENOMIC DNA]</scope>
    <source>
        <strain evidence="4">NRRL Y-27907 / 11-Y1</strain>
    </source>
</reference>
<proteinExistence type="predicted"/>
<feature type="domain" description="Armadillo-like helical" evidence="2">
    <location>
        <begin position="604"/>
        <end position="700"/>
    </location>
</feature>
<evidence type="ECO:0000256" key="1">
    <source>
        <dbReference type="SAM" id="MobiDB-lite"/>
    </source>
</evidence>
<protein>
    <recommendedName>
        <fullName evidence="2">Armadillo-like helical domain-containing protein</fullName>
    </recommendedName>
</protein>
<dbReference type="Pfam" id="PF08427">
    <property type="entry name" value="ARMH3_C"/>
    <property type="match status" value="1"/>
</dbReference>
<feature type="compositionally biased region" description="Low complexity" evidence="1">
    <location>
        <begin position="142"/>
        <end position="156"/>
    </location>
</feature>
<dbReference type="KEGG" id="spaa:SPAPADRAFT_54332"/>
<dbReference type="RefSeq" id="XP_007373731.1">
    <property type="nucleotide sequence ID" value="XM_007373669.1"/>
</dbReference>
<dbReference type="AlphaFoldDB" id="G3AHI3"/>
<feature type="region of interest" description="Disordered" evidence="1">
    <location>
        <begin position="133"/>
        <end position="168"/>
    </location>
</feature>
<evidence type="ECO:0000313" key="4">
    <source>
        <dbReference type="Proteomes" id="UP000000709"/>
    </source>
</evidence>
<dbReference type="EMBL" id="GL996500">
    <property type="protein sequence ID" value="EGW34147.1"/>
    <property type="molecule type" value="Genomic_DNA"/>
</dbReference>
<sequence length="837" mass="96557">MNQRYQERLYSDIFNRDNDETFYRSLFTTPINKNVLLEAFGSIIESDEVSSTISGRKLSVLQHIFQTGLAVYADAIGYIDQEQVGVEPLDQSVSVDSIFRRSSLLDIDGDDITELSGKSSKNSSRQVLEFNDGDDLTSLHGQTSTSQLTEEQSSRSATTTPIGKHESEFDNLNPEVKADLIINILRIFHLWFKNIINTNEKLKGTNTSFGLTTRVDLSVSLFSGGLDVLSLVDLITKVKWYLKTTLQQIQSGESVKLPVIKESLLLLTEILKSIYTGLVVHPSSSGNYHVLKSLLFTFYQVNLANEIQSIITITQPFKNGDKYEPPKVILSIDTLFTLHLLVGVLVNIPTSLLPTHLNSSDITALSIQSLNPYKSMPLFARIYDWELFQSEINSRLLPIFCMEFNYCYKFRPDLMLDKIKTNSIFNWLNLSTDAYVHCNTVETYTTLSNPKLNLLEGQDEFLVNLQHVYDHKISRISDKLDLQKLISVTLTIKSLIGNPSFVSVLIEQRTSANPEDLTEDELKNVELFEVWLCLLSYIFEYQYRSSSLQHLTTLSLEIILNLTTNYISDLKKYQINEDKWKLCHQKLPFVPHDQGDLGYKSSLFYILDCVQNLIRFNLTNKLNVKNYRLGVNLIHQILSCFEQDSNIDLGKYSWFEFHSTICTLVKFIDKQNLLAFKKLDSKQVRVLVEEVLVTIDFMLNKRFNQCEQVVDSESWFWTSTPNSINYSLIYNILLNFESFTRLINELELTNLTRLSRCMKQYESQFQLTETEENRINYSDLDYDSPEFVQKINEYFSQEEEPKQNKPDHKFQETLLHEGLVTDNDMITYIQTAFPVNF</sequence>
<gene>
    <name evidence="3" type="ORF">SPAPADRAFT_54332</name>
</gene>
<dbReference type="GeneID" id="18871853"/>
<dbReference type="eggNOG" id="ENOG502SY6D">
    <property type="taxonomic scope" value="Eukaryota"/>
</dbReference>
<organism evidence="4">
    <name type="scientific">Spathaspora passalidarum (strain NRRL Y-27907 / 11-Y1)</name>
    <dbReference type="NCBI Taxonomy" id="619300"/>
    <lineage>
        <taxon>Eukaryota</taxon>
        <taxon>Fungi</taxon>
        <taxon>Dikarya</taxon>
        <taxon>Ascomycota</taxon>
        <taxon>Saccharomycotina</taxon>
        <taxon>Pichiomycetes</taxon>
        <taxon>Debaryomycetaceae</taxon>
        <taxon>Spathaspora</taxon>
    </lineage>
</organism>
<dbReference type="HOGENOM" id="CLU_363686_0_0_1"/>
<accession>G3AHI3</accession>
<dbReference type="OMA" id="QINEYKW"/>
<dbReference type="OrthoDB" id="2012278at2759"/>
<dbReference type="InterPro" id="IPR013636">
    <property type="entry name" value="ARMH3_C"/>
</dbReference>
<keyword evidence="4" id="KW-1185">Reference proteome</keyword>
<name>G3AHI3_SPAPN</name>
<dbReference type="Proteomes" id="UP000000709">
    <property type="component" value="Unassembled WGS sequence"/>
</dbReference>